<evidence type="ECO:0000259" key="4">
    <source>
        <dbReference type="PROSITE" id="PS01124"/>
    </source>
</evidence>
<comment type="caution">
    <text evidence="5">The sequence shown here is derived from an EMBL/GenBank/DDBJ whole genome shotgun (WGS) entry which is preliminary data.</text>
</comment>
<dbReference type="PANTHER" id="PTHR46796">
    <property type="entry name" value="HTH-TYPE TRANSCRIPTIONAL ACTIVATOR RHAS-RELATED"/>
    <property type="match status" value="1"/>
</dbReference>
<evidence type="ECO:0000256" key="3">
    <source>
        <dbReference type="ARBA" id="ARBA00023163"/>
    </source>
</evidence>
<dbReference type="EMBL" id="JAUSVL010000001">
    <property type="protein sequence ID" value="MDQ0288099.1"/>
    <property type="molecule type" value="Genomic_DNA"/>
</dbReference>
<gene>
    <name evidence="5" type="ORF">J3R75_000206</name>
</gene>
<proteinExistence type="predicted"/>
<dbReference type="SUPFAM" id="SSF46689">
    <property type="entry name" value="Homeodomain-like"/>
    <property type="match status" value="2"/>
</dbReference>
<keyword evidence="2 5" id="KW-0238">DNA-binding</keyword>
<dbReference type="AlphaFoldDB" id="A0AAE4ALB6"/>
<name>A0AAE4ALB6_9BACT</name>
<reference evidence="5" key="1">
    <citation type="submission" date="2023-07" db="EMBL/GenBank/DDBJ databases">
        <title>Genomic Encyclopedia of Type Strains, Phase IV (KMG-IV): sequencing the most valuable type-strain genomes for metagenomic binning, comparative biology and taxonomic classification.</title>
        <authorList>
            <person name="Goeker M."/>
        </authorList>
    </citation>
    <scope>NUCLEOTIDE SEQUENCE</scope>
    <source>
        <strain evidence="5">DSM 24202</strain>
    </source>
</reference>
<feature type="domain" description="HTH araC/xylS-type" evidence="4">
    <location>
        <begin position="166"/>
        <end position="263"/>
    </location>
</feature>
<keyword evidence="6" id="KW-1185">Reference proteome</keyword>
<dbReference type="Gene3D" id="1.10.10.60">
    <property type="entry name" value="Homeodomain-like"/>
    <property type="match status" value="1"/>
</dbReference>
<keyword evidence="1" id="KW-0805">Transcription regulation</keyword>
<dbReference type="GO" id="GO:0003700">
    <property type="term" value="F:DNA-binding transcription factor activity"/>
    <property type="evidence" value="ECO:0007669"/>
    <property type="project" value="InterPro"/>
</dbReference>
<evidence type="ECO:0000256" key="2">
    <source>
        <dbReference type="ARBA" id="ARBA00023125"/>
    </source>
</evidence>
<evidence type="ECO:0000313" key="5">
    <source>
        <dbReference type="EMBL" id="MDQ0288099.1"/>
    </source>
</evidence>
<dbReference type="SMART" id="SM00342">
    <property type="entry name" value="HTH_ARAC"/>
    <property type="match status" value="1"/>
</dbReference>
<dbReference type="PROSITE" id="PS01124">
    <property type="entry name" value="HTH_ARAC_FAMILY_2"/>
    <property type="match status" value="1"/>
</dbReference>
<dbReference type="Proteomes" id="UP001238163">
    <property type="component" value="Unassembled WGS sequence"/>
</dbReference>
<sequence length="271" mass="31140">MTARHQRFTVLKQVNNLFMLDIDHVELLAHDFHQTLVHPRNILSFALEASPGDFYGDLTHGKSLDVRPGHLYFLPTGNTLHFTRSLSTLTVTLHFGLSLLPGVDLYSAADPCLMEYAPDAVERMRACLEMPPATAALQIRAEVFRFCARHPPVRMSMSEAMPDAYLKVLDHIRNHCDAKMTVRDLAKLIDMRQDVFSRSFKRAVGQSPHALIRQTLLRQIVDYLYSDLTLKEIATKMRFCSEFYLSRYFSQHFGISPREFRTNIAPVRKML</sequence>
<dbReference type="Pfam" id="PF12833">
    <property type="entry name" value="HTH_18"/>
    <property type="match status" value="1"/>
</dbReference>
<dbReference type="InterPro" id="IPR018060">
    <property type="entry name" value="HTH_AraC"/>
</dbReference>
<dbReference type="InterPro" id="IPR050204">
    <property type="entry name" value="AraC_XylS_family_regulators"/>
</dbReference>
<keyword evidence="3" id="KW-0804">Transcription</keyword>
<dbReference type="InterPro" id="IPR009057">
    <property type="entry name" value="Homeodomain-like_sf"/>
</dbReference>
<dbReference type="GO" id="GO:0043565">
    <property type="term" value="F:sequence-specific DNA binding"/>
    <property type="evidence" value="ECO:0007669"/>
    <property type="project" value="InterPro"/>
</dbReference>
<dbReference type="RefSeq" id="WP_307259283.1">
    <property type="nucleotide sequence ID" value="NZ_JAUSVL010000001.1"/>
</dbReference>
<evidence type="ECO:0000256" key="1">
    <source>
        <dbReference type="ARBA" id="ARBA00023015"/>
    </source>
</evidence>
<accession>A0AAE4ALB6</accession>
<organism evidence="5 6">
    <name type="scientific">Oligosphaera ethanolica</name>
    <dbReference type="NCBI Taxonomy" id="760260"/>
    <lineage>
        <taxon>Bacteria</taxon>
        <taxon>Pseudomonadati</taxon>
        <taxon>Lentisphaerota</taxon>
        <taxon>Oligosphaeria</taxon>
        <taxon>Oligosphaerales</taxon>
        <taxon>Oligosphaeraceae</taxon>
        <taxon>Oligosphaera</taxon>
    </lineage>
</organism>
<evidence type="ECO:0000313" key="6">
    <source>
        <dbReference type="Proteomes" id="UP001238163"/>
    </source>
</evidence>
<protein>
    <submittedName>
        <fullName evidence="5">AraC-like DNA-binding protein</fullName>
    </submittedName>
</protein>